<dbReference type="AlphaFoldDB" id="A0AAU7X8C9"/>
<protein>
    <submittedName>
        <fullName evidence="2">DUF1491 family protein</fullName>
    </submittedName>
</protein>
<dbReference type="RefSeq" id="WP_407048001.1">
    <property type="nucleotide sequence ID" value="NZ_CP158568.1"/>
</dbReference>
<sequence length="119" mass="13082">MRLKSAIFAAALVRQAFAQGAMAAIARKGAEEAGAVFVKVARLDRTADLYGPAPQSLFDEGGSAAERRFETRMLGAPEFEVDEAIGREARFDPDLWVVEIEDRHGRHFLDPEPSPLEPK</sequence>
<dbReference type="Pfam" id="PF07372">
    <property type="entry name" value="DUF1491"/>
    <property type="match status" value="1"/>
</dbReference>
<feature type="chain" id="PRO_5043941553" evidence="1">
    <location>
        <begin position="19"/>
        <end position="119"/>
    </location>
</feature>
<accession>A0AAU7X8C9</accession>
<dbReference type="InterPro" id="IPR009964">
    <property type="entry name" value="DUF1491"/>
</dbReference>
<dbReference type="KEGG" id="mflg:ABS361_12320"/>
<evidence type="ECO:0000313" key="2">
    <source>
        <dbReference type="EMBL" id="XBY42898.1"/>
    </source>
</evidence>
<dbReference type="Gene3D" id="3.40.1530.20">
    <property type="entry name" value="Protein of unknown function (DUF1491)"/>
    <property type="match status" value="1"/>
</dbReference>
<organism evidence="2">
    <name type="scientific">Methyloraptor flagellatus</name>
    <dbReference type="NCBI Taxonomy" id="3162530"/>
    <lineage>
        <taxon>Bacteria</taxon>
        <taxon>Pseudomonadati</taxon>
        <taxon>Pseudomonadota</taxon>
        <taxon>Alphaproteobacteria</taxon>
        <taxon>Hyphomicrobiales</taxon>
        <taxon>Ancalomicrobiaceae</taxon>
        <taxon>Methyloraptor</taxon>
    </lineage>
</organism>
<name>A0AAU7X8C9_9HYPH</name>
<evidence type="ECO:0000256" key="1">
    <source>
        <dbReference type="SAM" id="SignalP"/>
    </source>
</evidence>
<feature type="signal peptide" evidence="1">
    <location>
        <begin position="1"/>
        <end position="18"/>
    </location>
</feature>
<reference evidence="2" key="1">
    <citation type="submission" date="2024-06" db="EMBL/GenBank/DDBJ databases">
        <title>Methylostella associata gen. nov., sp. nov., a novel Ancalomicrobiaceae-affiliated facultatively methylotrophic bacteria that feed on methanotrophs of the genus Methylococcus.</title>
        <authorList>
            <person name="Saltykova V."/>
            <person name="Danilova O.V."/>
            <person name="Oshkin I.Y."/>
            <person name="Belova S.E."/>
            <person name="Pimenov N.V."/>
            <person name="Dedysh S.N."/>
        </authorList>
    </citation>
    <scope>NUCLEOTIDE SEQUENCE</scope>
    <source>
        <strain evidence="2">S20</strain>
    </source>
</reference>
<gene>
    <name evidence="2" type="ORF">ABS361_12320</name>
</gene>
<keyword evidence="1" id="KW-0732">Signal</keyword>
<proteinExistence type="predicted"/>
<dbReference type="EMBL" id="CP158568">
    <property type="protein sequence ID" value="XBY42898.1"/>
    <property type="molecule type" value="Genomic_DNA"/>
</dbReference>